<evidence type="ECO:0000256" key="11">
    <source>
        <dbReference type="ARBA" id="ARBA00023180"/>
    </source>
</evidence>
<keyword evidence="5" id="KW-0552">Olfaction</keyword>
<evidence type="ECO:0000256" key="4">
    <source>
        <dbReference type="ARBA" id="ARBA00022692"/>
    </source>
</evidence>
<feature type="transmembrane region" description="Helical" evidence="13">
    <location>
        <begin position="147"/>
        <end position="165"/>
    </location>
</feature>
<dbReference type="GO" id="GO:0004984">
    <property type="term" value="F:olfactory receptor activity"/>
    <property type="evidence" value="ECO:0007669"/>
    <property type="project" value="InterPro"/>
</dbReference>
<evidence type="ECO:0000256" key="8">
    <source>
        <dbReference type="ARBA" id="ARBA00023136"/>
    </source>
</evidence>
<dbReference type="InterPro" id="IPR000725">
    <property type="entry name" value="Olfact_rcpt"/>
</dbReference>
<keyword evidence="3" id="KW-0716">Sensory transduction</keyword>
<dbReference type="Ensembl" id="ENSNBRT00000018996.1">
    <property type="protein sequence ID" value="ENSNBRP00000018505.1"/>
    <property type="gene ID" value="ENSNBRG00000014269.1"/>
</dbReference>
<evidence type="ECO:0000256" key="6">
    <source>
        <dbReference type="ARBA" id="ARBA00022989"/>
    </source>
</evidence>
<feature type="transmembrane region" description="Helical" evidence="13">
    <location>
        <begin position="211"/>
        <end position="232"/>
    </location>
</feature>
<dbReference type="PRINTS" id="PR00245">
    <property type="entry name" value="OLFACTORYR"/>
</dbReference>
<dbReference type="GO" id="GO:0004930">
    <property type="term" value="F:G protein-coupled receptor activity"/>
    <property type="evidence" value="ECO:0007669"/>
    <property type="project" value="UniProtKB-KW"/>
</dbReference>
<feature type="transmembrane region" description="Helical" evidence="13">
    <location>
        <begin position="67"/>
        <end position="85"/>
    </location>
</feature>
<evidence type="ECO:0000256" key="7">
    <source>
        <dbReference type="ARBA" id="ARBA00023040"/>
    </source>
</evidence>
<dbReference type="SUPFAM" id="SSF81321">
    <property type="entry name" value="Family A G protein-coupled receptor-like"/>
    <property type="match status" value="1"/>
</dbReference>
<feature type="domain" description="G-protein coupled receptors family 1 profile" evidence="14">
    <location>
        <begin position="48"/>
        <end position="267"/>
    </location>
</feature>
<keyword evidence="9" id="KW-1015">Disulfide bond</keyword>
<sequence length="358" mass="41101">MALINSADENNITFMRPAYFIISGFIGIPNIRYYFVFLCFIYILAVVGNTLVMIVITLDHTLRSPKYIAVFNLAFTDLLSSSSLMPKVLDIFLFNHYYISYNDCLAFMFFSFTFYAMQAFNLVVLSFDRVMAIMYPLHYQMRVSHKLILSLIAFFWLLAITLILIEVGLLTRLSFCKSVVIQSYFCDHGPIYRLGCNDITPNLAIGRLAPVIFLGFPLAFIVGSYCCIGYSLSKISTFRERVKAFKTCTGHLSLVAIYFLPVTFVFLSLTQFPWFFPRVVVVCLILKEIFTPYHSNQIALRGREVDVSLNVVGAVQEDAANKVTQLHSEFHVYYYICKIPQILSWLYHFILLYLSATP</sequence>
<keyword evidence="2" id="KW-1003">Cell membrane</keyword>
<evidence type="ECO:0000313" key="15">
    <source>
        <dbReference type="Ensembl" id="ENSNBRP00000018505.1"/>
    </source>
</evidence>
<organism evidence="15 16">
    <name type="scientific">Neolamprologus brichardi</name>
    <name type="common">Fairy cichlid</name>
    <name type="synonym">Lamprologus brichardi</name>
    <dbReference type="NCBI Taxonomy" id="32507"/>
    <lineage>
        <taxon>Eukaryota</taxon>
        <taxon>Metazoa</taxon>
        <taxon>Chordata</taxon>
        <taxon>Craniata</taxon>
        <taxon>Vertebrata</taxon>
        <taxon>Euteleostomi</taxon>
        <taxon>Actinopterygii</taxon>
        <taxon>Neopterygii</taxon>
        <taxon>Teleostei</taxon>
        <taxon>Neoteleostei</taxon>
        <taxon>Acanthomorphata</taxon>
        <taxon>Ovalentaria</taxon>
        <taxon>Cichlomorphae</taxon>
        <taxon>Cichliformes</taxon>
        <taxon>Cichlidae</taxon>
        <taxon>African cichlids</taxon>
        <taxon>Pseudocrenilabrinae</taxon>
        <taxon>Lamprologini</taxon>
        <taxon>Neolamprologus</taxon>
    </lineage>
</organism>
<dbReference type="OMA" id="ATPNYIF"/>
<keyword evidence="7" id="KW-0297">G-protein coupled receptor</keyword>
<evidence type="ECO:0000256" key="9">
    <source>
        <dbReference type="ARBA" id="ARBA00023157"/>
    </source>
</evidence>
<keyword evidence="6 13" id="KW-1133">Transmembrane helix</keyword>
<keyword evidence="10" id="KW-0675">Receptor</keyword>
<dbReference type="GeneTree" id="ENSGT00950000182847"/>
<evidence type="ECO:0000256" key="1">
    <source>
        <dbReference type="ARBA" id="ARBA00004651"/>
    </source>
</evidence>
<evidence type="ECO:0000256" key="5">
    <source>
        <dbReference type="ARBA" id="ARBA00022725"/>
    </source>
</evidence>
<protein>
    <recommendedName>
        <fullName evidence="14">G-protein coupled receptors family 1 profile domain-containing protein</fullName>
    </recommendedName>
</protein>
<reference evidence="15" key="1">
    <citation type="submission" date="2025-08" db="UniProtKB">
        <authorList>
            <consortium name="Ensembl"/>
        </authorList>
    </citation>
    <scope>IDENTIFICATION</scope>
</reference>
<dbReference type="Pfam" id="PF13853">
    <property type="entry name" value="7tm_4"/>
    <property type="match status" value="1"/>
</dbReference>
<name>A0A3Q4H6X5_NEOBR</name>
<dbReference type="GO" id="GO:0005886">
    <property type="term" value="C:plasma membrane"/>
    <property type="evidence" value="ECO:0007669"/>
    <property type="project" value="UniProtKB-SubCell"/>
</dbReference>
<dbReference type="Gene3D" id="1.20.1070.10">
    <property type="entry name" value="Rhodopsin 7-helix transmembrane proteins"/>
    <property type="match status" value="1"/>
</dbReference>
<evidence type="ECO:0000313" key="16">
    <source>
        <dbReference type="Proteomes" id="UP000261580"/>
    </source>
</evidence>
<evidence type="ECO:0000256" key="2">
    <source>
        <dbReference type="ARBA" id="ARBA00022475"/>
    </source>
</evidence>
<feature type="transmembrane region" description="Helical" evidence="13">
    <location>
        <begin position="332"/>
        <end position="354"/>
    </location>
</feature>
<reference evidence="15" key="2">
    <citation type="submission" date="2025-09" db="UniProtKB">
        <authorList>
            <consortium name="Ensembl"/>
        </authorList>
    </citation>
    <scope>IDENTIFICATION</scope>
</reference>
<comment type="subcellular location">
    <subcellularLocation>
        <location evidence="1">Cell membrane</location>
        <topology evidence="1">Multi-pass membrane protein</topology>
    </subcellularLocation>
</comment>
<proteinExistence type="predicted"/>
<keyword evidence="11" id="KW-0325">Glycoprotein</keyword>
<keyword evidence="16" id="KW-1185">Reference proteome</keyword>
<dbReference type="InterPro" id="IPR050939">
    <property type="entry name" value="Olfactory_GPCR1"/>
</dbReference>
<dbReference type="Proteomes" id="UP000261580">
    <property type="component" value="Unassembled WGS sequence"/>
</dbReference>
<accession>A0A3Q4H6X5</accession>
<dbReference type="PRINTS" id="PR00237">
    <property type="entry name" value="GPCRRHODOPSN"/>
</dbReference>
<dbReference type="PROSITE" id="PS50262">
    <property type="entry name" value="G_PROTEIN_RECEP_F1_2"/>
    <property type="match status" value="1"/>
</dbReference>
<feature type="transmembrane region" description="Helical" evidence="13">
    <location>
        <begin position="33"/>
        <end position="55"/>
    </location>
</feature>
<dbReference type="InterPro" id="IPR017452">
    <property type="entry name" value="GPCR_Rhodpsn_7TM"/>
</dbReference>
<keyword evidence="8 13" id="KW-0472">Membrane</keyword>
<feature type="transmembrane region" description="Helical" evidence="13">
    <location>
        <begin position="252"/>
        <end position="269"/>
    </location>
</feature>
<keyword evidence="4 13" id="KW-0812">Transmembrane</keyword>
<evidence type="ECO:0000259" key="14">
    <source>
        <dbReference type="PROSITE" id="PS50262"/>
    </source>
</evidence>
<keyword evidence="12" id="KW-0807">Transducer</keyword>
<dbReference type="PANTHER" id="PTHR24242:SF359">
    <property type="entry name" value="ODORANT RECEPTOR-RELATED"/>
    <property type="match status" value="1"/>
</dbReference>
<dbReference type="STRING" id="32507.ENSNBRP00000018505"/>
<evidence type="ECO:0000256" key="13">
    <source>
        <dbReference type="SAM" id="Phobius"/>
    </source>
</evidence>
<evidence type="ECO:0000256" key="3">
    <source>
        <dbReference type="ARBA" id="ARBA00022606"/>
    </source>
</evidence>
<dbReference type="InterPro" id="IPR000276">
    <property type="entry name" value="GPCR_Rhodpsn"/>
</dbReference>
<dbReference type="PANTHER" id="PTHR24242">
    <property type="entry name" value="G-PROTEIN COUPLED RECEPTOR"/>
    <property type="match status" value="1"/>
</dbReference>
<dbReference type="AlphaFoldDB" id="A0A3Q4H6X5"/>
<evidence type="ECO:0000256" key="10">
    <source>
        <dbReference type="ARBA" id="ARBA00023170"/>
    </source>
</evidence>
<evidence type="ECO:0000256" key="12">
    <source>
        <dbReference type="ARBA" id="ARBA00023224"/>
    </source>
</evidence>
<feature type="transmembrane region" description="Helical" evidence="13">
    <location>
        <begin position="105"/>
        <end position="127"/>
    </location>
</feature>